<keyword evidence="1" id="KW-0472">Membrane</keyword>
<gene>
    <name evidence="2" type="ORF">QNI16_22060</name>
</gene>
<feature type="transmembrane region" description="Helical" evidence="1">
    <location>
        <begin position="191"/>
        <end position="211"/>
    </location>
</feature>
<comment type="caution">
    <text evidence="2">The sequence shown here is derived from an EMBL/GenBank/DDBJ whole genome shotgun (WGS) entry which is preliminary data.</text>
</comment>
<dbReference type="RefSeq" id="WP_313982839.1">
    <property type="nucleotide sequence ID" value="NZ_JASJOS010000010.1"/>
</dbReference>
<feature type="transmembrane region" description="Helical" evidence="1">
    <location>
        <begin position="156"/>
        <end position="179"/>
    </location>
</feature>
<keyword evidence="1" id="KW-0812">Transmembrane</keyword>
<proteinExistence type="predicted"/>
<organism evidence="2 3">
    <name type="scientific">Xanthocytophaga flava</name>
    <dbReference type="NCBI Taxonomy" id="3048013"/>
    <lineage>
        <taxon>Bacteria</taxon>
        <taxon>Pseudomonadati</taxon>
        <taxon>Bacteroidota</taxon>
        <taxon>Cytophagia</taxon>
        <taxon>Cytophagales</taxon>
        <taxon>Rhodocytophagaceae</taxon>
        <taxon>Xanthocytophaga</taxon>
    </lineage>
</organism>
<protein>
    <submittedName>
        <fullName evidence="2">Uncharacterized protein</fullName>
    </submittedName>
</protein>
<reference evidence="2" key="1">
    <citation type="submission" date="2023-05" db="EMBL/GenBank/DDBJ databases">
        <authorList>
            <person name="Zhang X."/>
        </authorList>
    </citation>
    <scope>NUCLEOTIDE SEQUENCE</scope>
    <source>
        <strain evidence="2">YF14B1</strain>
    </source>
</reference>
<dbReference type="AlphaFoldDB" id="A0AAE3UAY2"/>
<feature type="transmembrane region" description="Helical" evidence="1">
    <location>
        <begin position="64"/>
        <end position="87"/>
    </location>
</feature>
<feature type="transmembrane region" description="Helical" evidence="1">
    <location>
        <begin position="32"/>
        <end position="52"/>
    </location>
</feature>
<keyword evidence="1" id="KW-1133">Transmembrane helix</keyword>
<sequence length="230" mass="26286">METLPLYISLIFVLITLLTVFAFYKAAKQSKVTLFVILSWLIIQMMVSYTGFYTNTQAIPPRSIFFLAPPLLCICILSITSSGKYFLSQLDIKTLTLLHSIRIPVELVLFWLFSYKVIPEVMTFEGRNLDILSGLSAPFIYYFGFVRQQLNRTVLLVWNILCLVLLLNVVIHAILSFPYPFQQFGFDQPNIAVLHFPFVWLPSGVVPLVLLSHIASIRQLLYPINSSTLN</sequence>
<dbReference type="EMBL" id="JASJOS010000010">
    <property type="protein sequence ID" value="MDJ1483199.1"/>
    <property type="molecule type" value="Genomic_DNA"/>
</dbReference>
<feature type="transmembrane region" description="Helical" evidence="1">
    <location>
        <begin position="6"/>
        <end position="25"/>
    </location>
</feature>
<name>A0AAE3UAY2_9BACT</name>
<evidence type="ECO:0000313" key="2">
    <source>
        <dbReference type="EMBL" id="MDJ1483199.1"/>
    </source>
</evidence>
<accession>A0AAE3UAY2</accession>
<evidence type="ECO:0000313" key="3">
    <source>
        <dbReference type="Proteomes" id="UP001241110"/>
    </source>
</evidence>
<evidence type="ECO:0000256" key="1">
    <source>
        <dbReference type="SAM" id="Phobius"/>
    </source>
</evidence>
<dbReference type="Proteomes" id="UP001241110">
    <property type="component" value="Unassembled WGS sequence"/>
</dbReference>